<evidence type="ECO:0000313" key="1">
    <source>
        <dbReference type="EMBL" id="VAW19408.1"/>
    </source>
</evidence>
<gene>
    <name evidence="1" type="ORF">MNBD_ALPHA12-893</name>
</gene>
<reference evidence="1" key="1">
    <citation type="submission" date="2018-06" db="EMBL/GenBank/DDBJ databases">
        <authorList>
            <person name="Zhirakovskaya E."/>
        </authorList>
    </citation>
    <scope>NUCLEOTIDE SEQUENCE</scope>
</reference>
<dbReference type="AlphaFoldDB" id="A0A3B0TN72"/>
<name>A0A3B0TN72_9ZZZZ</name>
<proteinExistence type="predicted"/>
<protein>
    <submittedName>
        <fullName evidence="1">Uncharacterized protein</fullName>
    </submittedName>
</protein>
<organism evidence="1">
    <name type="scientific">hydrothermal vent metagenome</name>
    <dbReference type="NCBI Taxonomy" id="652676"/>
    <lineage>
        <taxon>unclassified sequences</taxon>
        <taxon>metagenomes</taxon>
        <taxon>ecological metagenomes</taxon>
    </lineage>
</organism>
<accession>A0A3B0TN72</accession>
<sequence length="39" mass="4106">MKFSSVNIAELIKPARNGARGAKLSVLPAKDGLLLLICP</sequence>
<dbReference type="EMBL" id="UOEO01000111">
    <property type="protein sequence ID" value="VAW19408.1"/>
    <property type="molecule type" value="Genomic_DNA"/>
</dbReference>